<dbReference type="AlphaFoldDB" id="A0A6C2UKV2"/>
<keyword evidence="1 4" id="KW-0349">Heme</keyword>
<dbReference type="EMBL" id="CAAHFH010000001">
    <property type="protein sequence ID" value="VGO20031.1"/>
    <property type="molecule type" value="Genomic_DNA"/>
</dbReference>
<evidence type="ECO:0000256" key="1">
    <source>
        <dbReference type="ARBA" id="ARBA00022617"/>
    </source>
</evidence>
<protein>
    <recommendedName>
        <fullName evidence="5">Cytochrome c domain-containing protein</fullName>
    </recommendedName>
</protein>
<accession>A0A6C2UKV2</accession>
<evidence type="ECO:0000259" key="5">
    <source>
        <dbReference type="PROSITE" id="PS51007"/>
    </source>
</evidence>
<evidence type="ECO:0000313" key="6">
    <source>
        <dbReference type="EMBL" id="VGO20031.1"/>
    </source>
</evidence>
<proteinExistence type="predicted"/>
<evidence type="ECO:0000256" key="3">
    <source>
        <dbReference type="ARBA" id="ARBA00023004"/>
    </source>
</evidence>
<gene>
    <name evidence="6" type="ORF">SCARR_02091</name>
</gene>
<evidence type="ECO:0000313" key="7">
    <source>
        <dbReference type="Proteomes" id="UP000346198"/>
    </source>
</evidence>
<dbReference type="GO" id="GO:0009055">
    <property type="term" value="F:electron transfer activity"/>
    <property type="evidence" value="ECO:0007669"/>
    <property type="project" value="InterPro"/>
</dbReference>
<dbReference type="InterPro" id="IPR011429">
    <property type="entry name" value="Cyt_c_Planctomycete-type"/>
</dbReference>
<feature type="domain" description="Cytochrome c" evidence="5">
    <location>
        <begin position="9"/>
        <end position="109"/>
    </location>
</feature>
<dbReference type="PANTHER" id="PTHR35889:SF3">
    <property type="entry name" value="F-BOX DOMAIN-CONTAINING PROTEIN"/>
    <property type="match status" value="1"/>
</dbReference>
<dbReference type="Pfam" id="PF07635">
    <property type="entry name" value="PSCyt1"/>
    <property type="match status" value="1"/>
</dbReference>
<evidence type="ECO:0000256" key="4">
    <source>
        <dbReference type="PROSITE-ProRule" id="PRU00433"/>
    </source>
</evidence>
<dbReference type="Proteomes" id="UP000346198">
    <property type="component" value="Unassembled WGS sequence"/>
</dbReference>
<evidence type="ECO:0000256" key="2">
    <source>
        <dbReference type="ARBA" id="ARBA00022723"/>
    </source>
</evidence>
<keyword evidence="3 4" id="KW-0408">Iron</keyword>
<dbReference type="PANTHER" id="PTHR35889">
    <property type="entry name" value="CYCLOINULO-OLIGOSACCHARIDE FRUCTANOTRANSFERASE-RELATED"/>
    <property type="match status" value="1"/>
</dbReference>
<dbReference type="PROSITE" id="PS51007">
    <property type="entry name" value="CYTC"/>
    <property type="match status" value="1"/>
</dbReference>
<dbReference type="InterPro" id="IPR036909">
    <property type="entry name" value="Cyt_c-like_dom_sf"/>
</dbReference>
<name>A0A6C2UKV2_9BACT</name>
<organism evidence="6 7">
    <name type="scientific">Pontiella sulfatireligans</name>
    <dbReference type="NCBI Taxonomy" id="2750658"/>
    <lineage>
        <taxon>Bacteria</taxon>
        <taxon>Pseudomonadati</taxon>
        <taxon>Kiritimatiellota</taxon>
        <taxon>Kiritimatiellia</taxon>
        <taxon>Kiritimatiellales</taxon>
        <taxon>Pontiellaceae</taxon>
        <taxon>Pontiella</taxon>
    </lineage>
</organism>
<dbReference type="GO" id="GO:0020037">
    <property type="term" value="F:heme binding"/>
    <property type="evidence" value="ECO:0007669"/>
    <property type="project" value="InterPro"/>
</dbReference>
<dbReference type="InterPro" id="IPR009056">
    <property type="entry name" value="Cyt_c-like_dom"/>
</dbReference>
<keyword evidence="7" id="KW-1185">Reference proteome</keyword>
<reference evidence="6 7" key="1">
    <citation type="submission" date="2019-04" db="EMBL/GenBank/DDBJ databases">
        <authorList>
            <person name="Van Vliet M D."/>
        </authorList>
    </citation>
    <scope>NUCLEOTIDE SEQUENCE [LARGE SCALE GENOMIC DNA]</scope>
    <source>
        <strain evidence="6 7">F21</strain>
    </source>
</reference>
<keyword evidence="2 4" id="KW-0479">Metal-binding</keyword>
<sequence length="133" mass="14251">MEAVAEPALESTGGPLIFDAVIRPLLEEKCIFCHGVRRSRGGLNMTSLETIQAGGSEGPAIVNGSAADSLLVQRIDLPESSDKHMPPAGEPQLSPEELAFLRWWIGYGLDAAMDDLPPEHARLAESFLGKNAE</sequence>
<dbReference type="GO" id="GO:0046872">
    <property type="term" value="F:metal ion binding"/>
    <property type="evidence" value="ECO:0007669"/>
    <property type="project" value="UniProtKB-KW"/>
</dbReference>
<dbReference type="SUPFAM" id="SSF46626">
    <property type="entry name" value="Cytochrome c"/>
    <property type="match status" value="1"/>
</dbReference>